<dbReference type="AlphaFoldDB" id="A0A2A2JYG3"/>
<organism evidence="2 3">
    <name type="scientific">Diploscapter pachys</name>
    <dbReference type="NCBI Taxonomy" id="2018661"/>
    <lineage>
        <taxon>Eukaryota</taxon>
        <taxon>Metazoa</taxon>
        <taxon>Ecdysozoa</taxon>
        <taxon>Nematoda</taxon>
        <taxon>Chromadorea</taxon>
        <taxon>Rhabditida</taxon>
        <taxon>Rhabditina</taxon>
        <taxon>Rhabditomorpha</taxon>
        <taxon>Rhabditoidea</taxon>
        <taxon>Rhabditidae</taxon>
        <taxon>Diploscapter</taxon>
    </lineage>
</organism>
<feature type="compositionally biased region" description="Basic and acidic residues" evidence="1">
    <location>
        <begin position="111"/>
        <end position="132"/>
    </location>
</feature>
<comment type="caution">
    <text evidence="2">The sequence shown here is derived from an EMBL/GenBank/DDBJ whole genome shotgun (WGS) entry which is preliminary data.</text>
</comment>
<reference evidence="2 3" key="1">
    <citation type="journal article" date="2017" name="Curr. Biol.">
        <title>Genome architecture and evolution of a unichromosomal asexual nematode.</title>
        <authorList>
            <person name="Fradin H."/>
            <person name="Zegar C."/>
            <person name="Gutwein M."/>
            <person name="Lucas J."/>
            <person name="Kovtun M."/>
            <person name="Corcoran D."/>
            <person name="Baugh L.R."/>
            <person name="Kiontke K."/>
            <person name="Gunsalus K."/>
            <person name="Fitch D.H."/>
            <person name="Piano F."/>
        </authorList>
    </citation>
    <scope>NUCLEOTIDE SEQUENCE [LARGE SCALE GENOMIC DNA]</scope>
    <source>
        <strain evidence="2">PF1309</strain>
    </source>
</reference>
<dbReference type="Proteomes" id="UP000218231">
    <property type="component" value="Unassembled WGS sequence"/>
</dbReference>
<feature type="compositionally biased region" description="Basic and acidic residues" evidence="1">
    <location>
        <begin position="86"/>
        <end position="102"/>
    </location>
</feature>
<feature type="compositionally biased region" description="Basic residues" evidence="1">
    <location>
        <begin position="196"/>
        <end position="205"/>
    </location>
</feature>
<evidence type="ECO:0000256" key="1">
    <source>
        <dbReference type="SAM" id="MobiDB-lite"/>
    </source>
</evidence>
<dbReference type="EMBL" id="LIAE01010037">
    <property type="protein sequence ID" value="PAV66816.1"/>
    <property type="molecule type" value="Genomic_DNA"/>
</dbReference>
<feature type="compositionally biased region" description="Low complexity" evidence="1">
    <location>
        <begin position="24"/>
        <end position="34"/>
    </location>
</feature>
<feature type="compositionally biased region" description="Basic and acidic residues" evidence="1">
    <location>
        <begin position="206"/>
        <end position="238"/>
    </location>
</feature>
<proteinExistence type="predicted"/>
<feature type="compositionally biased region" description="Basic and acidic residues" evidence="1">
    <location>
        <begin position="35"/>
        <end position="44"/>
    </location>
</feature>
<accession>A0A2A2JYG3</accession>
<feature type="region of interest" description="Disordered" evidence="1">
    <location>
        <begin position="1"/>
        <end position="318"/>
    </location>
</feature>
<gene>
    <name evidence="2" type="ORF">WR25_05667</name>
</gene>
<evidence type="ECO:0000313" key="3">
    <source>
        <dbReference type="Proteomes" id="UP000218231"/>
    </source>
</evidence>
<feature type="compositionally biased region" description="Basic and acidic residues" evidence="1">
    <location>
        <begin position="8"/>
        <end position="19"/>
    </location>
</feature>
<feature type="compositionally biased region" description="Basic and acidic residues" evidence="1">
    <location>
        <begin position="291"/>
        <end position="311"/>
    </location>
</feature>
<name>A0A2A2JYG3_9BILA</name>
<sequence length="389" mass="42116">MAQQQAEEEGRADQRHGDAEPDLACAGCEAAEAVGDQHQRRAAEAARQQQRGWAMAEDGAQQVRHDESDETDHAGRRNACADAEAGAEHDQRLDATEPDAERTGGALPQRQRVERGAGRRQQDGADDQKGRGTSEVGEAAVGERAHQPVEHACDRIGVWCDRDEEGGERAGKARQDRAGEDEGDRVRVAPGERDKQQHRRDRGAHRRGEDAEAGRAGIEDRRDRAEGGGGRDADHGGVGERVAQEALQHCPRHAEHRPEQKPEQRAWQAQFEEDRGGGVAAPGQPLLAGDQRQREAGDDERGKACEAEPAAHDSSCARIADRRRSAGTMVGPPQFIRCRGNRTSATCAPLRARMRRRNSAVRPSPSLRISAGGCATMVSIGSVPVKARP</sequence>
<feature type="compositionally biased region" description="Basic and acidic residues" evidence="1">
    <location>
        <begin position="63"/>
        <end position="75"/>
    </location>
</feature>
<protein>
    <submittedName>
        <fullName evidence="2">Uncharacterized protein</fullName>
    </submittedName>
</protein>
<feature type="compositionally biased region" description="Basic and acidic residues" evidence="1">
    <location>
        <begin position="167"/>
        <end position="195"/>
    </location>
</feature>
<evidence type="ECO:0000313" key="2">
    <source>
        <dbReference type="EMBL" id="PAV66816.1"/>
    </source>
</evidence>
<feature type="compositionally biased region" description="Basic and acidic residues" evidence="1">
    <location>
        <begin position="252"/>
        <end position="264"/>
    </location>
</feature>
<keyword evidence="3" id="KW-1185">Reference proteome</keyword>
<feature type="compositionally biased region" description="Basic and acidic residues" evidence="1">
    <location>
        <begin position="141"/>
        <end position="154"/>
    </location>
</feature>